<comment type="caution">
    <text evidence="1">The sequence shown here is derived from an EMBL/GenBank/DDBJ whole genome shotgun (WGS) entry which is preliminary data.</text>
</comment>
<accession>A0A7X1CNR6</accession>
<evidence type="ECO:0000313" key="2">
    <source>
        <dbReference type="Proteomes" id="UP000535908"/>
    </source>
</evidence>
<dbReference type="Proteomes" id="UP000535908">
    <property type="component" value="Unassembled WGS sequence"/>
</dbReference>
<protein>
    <submittedName>
        <fullName evidence="1">Uncharacterized protein</fullName>
    </submittedName>
</protein>
<reference evidence="1 2" key="1">
    <citation type="submission" date="2020-03" db="EMBL/GenBank/DDBJ databases">
        <title>Soil Listeria distribution.</title>
        <authorList>
            <person name="Liao J."/>
            <person name="Wiedmann M."/>
        </authorList>
    </citation>
    <scope>NUCLEOTIDE SEQUENCE [LARGE SCALE GENOMIC DNA]</scope>
    <source>
        <strain evidence="1 2">FSL L7-0741</strain>
    </source>
</reference>
<gene>
    <name evidence="1" type="ORF">HCA69_02545</name>
</gene>
<dbReference type="RefSeq" id="WP_185525628.1">
    <property type="nucleotide sequence ID" value="NZ_JAARWN010000001.1"/>
</dbReference>
<dbReference type="AlphaFoldDB" id="A0A7X1CNR6"/>
<evidence type="ECO:0000313" key="1">
    <source>
        <dbReference type="EMBL" id="MBC1935228.1"/>
    </source>
</evidence>
<dbReference type="EMBL" id="JAARWN010000001">
    <property type="protein sequence ID" value="MBC1935228.1"/>
    <property type="molecule type" value="Genomic_DNA"/>
</dbReference>
<name>A0A7X1CNR6_9LIST</name>
<organism evidence="1 2">
    <name type="scientific">Listeria grandensis</name>
    <dbReference type="NCBI Taxonomy" id="1494963"/>
    <lineage>
        <taxon>Bacteria</taxon>
        <taxon>Bacillati</taxon>
        <taxon>Bacillota</taxon>
        <taxon>Bacilli</taxon>
        <taxon>Bacillales</taxon>
        <taxon>Listeriaceae</taxon>
        <taxon>Listeria</taxon>
    </lineage>
</organism>
<proteinExistence type="predicted"/>
<sequence>MEQDVVNKGIPEHLHQRMAEFFARTSAPRILARQEKEKLEKEKEELTHA</sequence>